<evidence type="ECO:0000256" key="5">
    <source>
        <dbReference type="ARBA" id="ARBA00023163"/>
    </source>
</evidence>
<evidence type="ECO:0000256" key="8">
    <source>
        <dbReference type="SAM" id="MobiDB-lite"/>
    </source>
</evidence>
<feature type="compositionally biased region" description="Low complexity" evidence="8">
    <location>
        <begin position="139"/>
        <end position="168"/>
    </location>
</feature>
<evidence type="ECO:0000256" key="2">
    <source>
        <dbReference type="ARBA" id="ARBA00007163"/>
    </source>
</evidence>
<keyword evidence="4" id="KW-0238">DNA-binding</keyword>
<dbReference type="InterPro" id="IPR045314">
    <property type="entry name" value="bZIP_plant_GBF1"/>
</dbReference>
<protein>
    <submittedName>
        <fullName evidence="9">BZIP transcription factor 16</fullName>
    </submittedName>
</protein>
<comment type="subcellular location">
    <subcellularLocation>
        <location evidence="1">Nucleus</location>
    </subcellularLocation>
</comment>
<dbReference type="SMART" id="SM00338">
    <property type="entry name" value="BRLZ"/>
    <property type="match status" value="1"/>
</dbReference>
<dbReference type="PANTHER" id="PTHR45967:SF15">
    <property type="entry name" value="OS03G0239400 PROTEIN"/>
    <property type="match status" value="1"/>
</dbReference>
<evidence type="ECO:0000256" key="7">
    <source>
        <dbReference type="SAM" id="Coils"/>
    </source>
</evidence>
<dbReference type="SMR" id="A0A1D6PF68"/>
<dbReference type="SUPFAM" id="SSF57959">
    <property type="entry name" value="Leucine zipper domain"/>
    <property type="match status" value="1"/>
</dbReference>
<dbReference type="GO" id="GO:0003700">
    <property type="term" value="F:DNA-binding transcription factor activity"/>
    <property type="evidence" value="ECO:0007669"/>
    <property type="project" value="InterPro"/>
</dbReference>
<organism evidence="9">
    <name type="scientific">Zea mays</name>
    <name type="common">Maize</name>
    <dbReference type="NCBI Taxonomy" id="4577"/>
    <lineage>
        <taxon>Eukaryota</taxon>
        <taxon>Viridiplantae</taxon>
        <taxon>Streptophyta</taxon>
        <taxon>Embryophyta</taxon>
        <taxon>Tracheophyta</taxon>
        <taxon>Spermatophyta</taxon>
        <taxon>Magnoliopsida</taxon>
        <taxon>Liliopsida</taxon>
        <taxon>Poales</taxon>
        <taxon>Poaceae</taxon>
        <taxon>PACMAD clade</taxon>
        <taxon>Panicoideae</taxon>
        <taxon>Andropogonodae</taxon>
        <taxon>Andropogoneae</taxon>
        <taxon>Tripsacinae</taxon>
        <taxon>Zea</taxon>
    </lineage>
</organism>
<dbReference type="ExpressionAtlas" id="A0A1D6PF68">
    <property type="expression patterns" value="baseline and differential"/>
</dbReference>
<name>A0A1D6PF68_MAIZE</name>
<keyword evidence="5" id="KW-0804">Transcription</keyword>
<sequence length="423" mass="45105">MGKGDVATRSKSQKSSAIQNEPSTPANPPTAYPDWSQFQAYYNAAGTAPVTPPAFFHSSVAPTHQGHPYMWGPQGSYPYGPYPMPSPNGTIQPPTSGAGGTETDRSKNKRKTPLKRSKGSLGSLDVVAVKNNKSAAKPSVSSSNEGSSQSESGSGSSSEGSSTNSKSGSRAKDGSERGQGNDARSKGTQSSAVEPTQPSSGPVVLNPMMPFWPVPSPMAGPATTMNMGMDYWGTASVPMHGKVIAAPISAPSSNSRDIVLSDPAIQDERELKRQKRKQSNRESARRSRLRKQAEWEEVANRADLLKQENSSLKEELKQLQEKCDGLTSENTSLHRERKVSASLMAAAAAAASGCQLKEKLDAWIYGPGRKIEEQCSSSRFELMSVHPSCSTTATKLLPWLELGTSGHAASAVDYYSAVLNKLK</sequence>
<dbReference type="PROSITE" id="PS00036">
    <property type="entry name" value="BZIP_BASIC"/>
    <property type="match status" value="1"/>
</dbReference>
<comment type="similarity">
    <text evidence="2">Belongs to the bZIP family.</text>
</comment>
<reference evidence="9" key="1">
    <citation type="submission" date="2015-12" db="EMBL/GenBank/DDBJ databases">
        <title>Update maize B73 reference genome by single molecule sequencing technologies.</title>
        <authorList>
            <consortium name="Maize Genome Sequencing Project"/>
            <person name="Ware D."/>
        </authorList>
    </citation>
    <scope>NUCLEOTIDE SEQUENCE</scope>
    <source>
        <tissue evidence="9">Seedling</tissue>
    </source>
</reference>
<gene>
    <name evidence="9" type="ORF">ZEAMMB73_Zm00001d047967</name>
</gene>
<dbReference type="Pfam" id="PF00170">
    <property type="entry name" value="bZIP_1"/>
    <property type="match status" value="1"/>
</dbReference>
<dbReference type="PROSITE" id="PS50217">
    <property type="entry name" value="BZIP"/>
    <property type="match status" value="1"/>
</dbReference>
<dbReference type="Pfam" id="PF16596">
    <property type="entry name" value="MFMR_assoc"/>
    <property type="match status" value="1"/>
</dbReference>
<dbReference type="InterPro" id="IPR046347">
    <property type="entry name" value="bZIP_sf"/>
</dbReference>
<feature type="compositionally biased region" description="Basic and acidic residues" evidence="8">
    <location>
        <begin position="279"/>
        <end position="291"/>
    </location>
</feature>
<dbReference type="InterPro" id="IPR044827">
    <property type="entry name" value="GBF-like"/>
</dbReference>
<dbReference type="InParanoid" id="A0A1D6PF68"/>
<feature type="compositionally biased region" description="Basic residues" evidence="8">
    <location>
        <begin position="107"/>
        <end position="118"/>
    </location>
</feature>
<keyword evidence="3" id="KW-0805">Transcription regulation</keyword>
<dbReference type="Gene3D" id="1.20.5.170">
    <property type="match status" value="1"/>
</dbReference>
<dbReference type="Pfam" id="PF07777">
    <property type="entry name" value="MFMR"/>
    <property type="match status" value="1"/>
</dbReference>
<feature type="region of interest" description="Disordered" evidence="8">
    <location>
        <begin position="52"/>
        <end position="204"/>
    </location>
</feature>
<accession>A0A1D6PF68</accession>
<dbReference type="InterPro" id="IPR004827">
    <property type="entry name" value="bZIP"/>
</dbReference>
<feature type="compositionally biased region" description="Polar residues" evidence="8">
    <location>
        <begin position="9"/>
        <end position="24"/>
    </location>
</feature>
<dbReference type="AlphaFoldDB" id="A0A1D6PF68"/>
<dbReference type="CDD" id="cd14702">
    <property type="entry name" value="bZIP_plant_GBF1"/>
    <property type="match status" value="1"/>
</dbReference>
<evidence type="ECO:0000256" key="4">
    <source>
        <dbReference type="ARBA" id="ARBA00023125"/>
    </source>
</evidence>
<feature type="region of interest" description="Disordered" evidence="8">
    <location>
        <begin position="269"/>
        <end position="291"/>
    </location>
</feature>
<feature type="region of interest" description="Disordered" evidence="8">
    <location>
        <begin position="1"/>
        <end position="34"/>
    </location>
</feature>
<evidence type="ECO:0000256" key="3">
    <source>
        <dbReference type="ARBA" id="ARBA00023015"/>
    </source>
</evidence>
<feature type="compositionally biased region" description="Polar residues" evidence="8">
    <location>
        <begin position="186"/>
        <end position="200"/>
    </location>
</feature>
<dbReference type="InterPro" id="IPR012900">
    <property type="entry name" value="MFMR"/>
</dbReference>
<keyword evidence="7" id="KW-0175">Coiled coil</keyword>
<evidence type="ECO:0000313" key="9">
    <source>
        <dbReference type="EMBL" id="AQL08167.1"/>
    </source>
</evidence>
<proteinExistence type="inferred from homology"/>
<dbReference type="PANTHER" id="PTHR45967">
    <property type="entry name" value="G-BOX-BINDING FACTOR 3-RELATED"/>
    <property type="match status" value="1"/>
</dbReference>
<evidence type="ECO:0000256" key="1">
    <source>
        <dbReference type="ARBA" id="ARBA00004123"/>
    </source>
</evidence>
<dbReference type="EMBL" id="CM000785">
    <property type="protein sequence ID" value="AQL08167.1"/>
    <property type="molecule type" value="Genomic_DNA"/>
</dbReference>
<evidence type="ECO:0000256" key="6">
    <source>
        <dbReference type="ARBA" id="ARBA00023242"/>
    </source>
</evidence>
<keyword evidence="6" id="KW-0539">Nucleus</keyword>
<dbReference type="GO" id="GO:0005634">
    <property type="term" value="C:nucleus"/>
    <property type="evidence" value="ECO:0007669"/>
    <property type="project" value="UniProtKB-SubCell"/>
</dbReference>
<feature type="coiled-coil region" evidence="7">
    <location>
        <begin position="295"/>
        <end position="336"/>
    </location>
</feature>
<dbReference type="GO" id="GO:0000976">
    <property type="term" value="F:transcription cis-regulatory region binding"/>
    <property type="evidence" value="ECO:0007669"/>
    <property type="project" value="UniProtKB-ARBA"/>
</dbReference>